<dbReference type="Pfam" id="PF00563">
    <property type="entry name" value="EAL"/>
    <property type="match status" value="1"/>
</dbReference>
<feature type="domain" description="EAL" evidence="2">
    <location>
        <begin position="574"/>
        <end position="828"/>
    </location>
</feature>
<dbReference type="InterPro" id="IPR043128">
    <property type="entry name" value="Rev_trsase/Diguanyl_cyclase"/>
</dbReference>
<dbReference type="InterPro" id="IPR000700">
    <property type="entry name" value="PAS-assoc_C"/>
</dbReference>
<dbReference type="Pfam" id="PF13426">
    <property type="entry name" value="PAS_9"/>
    <property type="match status" value="1"/>
</dbReference>
<dbReference type="SUPFAM" id="SSF55785">
    <property type="entry name" value="PYP-like sensor domain (PAS domain)"/>
    <property type="match status" value="3"/>
</dbReference>
<evidence type="ECO:0000259" key="3">
    <source>
        <dbReference type="PROSITE" id="PS50887"/>
    </source>
</evidence>
<dbReference type="PROSITE" id="PS50887">
    <property type="entry name" value="GGDEF"/>
    <property type="match status" value="1"/>
</dbReference>
<feature type="domain" description="GGDEF" evidence="3">
    <location>
        <begin position="427"/>
        <end position="565"/>
    </location>
</feature>
<dbReference type="InterPro" id="IPR001633">
    <property type="entry name" value="EAL_dom"/>
</dbReference>
<dbReference type="PANTHER" id="PTHR44757:SF2">
    <property type="entry name" value="BIOFILM ARCHITECTURE MAINTENANCE PROTEIN MBAA"/>
    <property type="match status" value="1"/>
</dbReference>
<name>A0ABN6D8H2_9BURK</name>
<gene>
    <name evidence="4" type="ORF">MIZ03_3202</name>
</gene>
<dbReference type="PROSITE" id="PS50113">
    <property type="entry name" value="PAC"/>
    <property type="match status" value="1"/>
</dbReference>
<dbReference type="Pfam" id="PF08447">
    <property type="entry name" value="PAS_3"/>
    <property type="match status" value="1"/>
</dbReference>
<dbReference type="CDD" id="cd01949">
    <property type="entry name" value="GGDEF"/>
    <property type="match status" value="1"/>
</dbReference>
<keyword evidence="5" id="KW-1185">Reference proteome</keyword>
<dbReference type="Gene3D" id="3.30.450.20">
    <property type="entry name" value="PAS domain"/>
    <property type="match status" value="3"/>
</dbReference>
<proteinExistence type="predicted"/>
<dbReference type="Proteomes" id="UP000824366">
    <property type="component" value="Chromosome"/>
</dbReference>
<dbReference type="InterPro" id="IPR000160">
    <property type="entry name" value="GGDEF_dom"/>
</dbReference>
<dbReference type="CDD" id="cd00130">
    <property type="entry name" value="PAS"/>
    <property type="match status" value="2"/>
</dbReference>
<dbReference type="SMART" id="SM00086">
    <property type="entry name" value="PAC"/>
    <property type="match status" value="3"/>
</dbReference>
<dbReference type="InterPro" id="IPR013655">
    <property type="entry name" value="PAS_fold_3"/>
</dbReference>
<accession>A0ABN6D8H2</accession>
<dbReference type="Pfam" id="PF00990">
    <property type="entry name" value="GGDEF"/>
    <property type="match status" value="1"/>
</dbReference>
<dbReference type="InterPro" id="IPR001610">
    <property type="entry name" value="PAC"/>
</dbReference>
<dbReference type="PANTHER" id="PTHR44757">
    <property type="entry name" value="DIGUANYLATE CYCLASE DGCP"/>
    <property type="match status" value="1"/>
</dbReference>
<dbReference type="InterPro" id="IPR000014">
    <property type="entry name" value="PAS"/>
</dbReference>
<dbReference type="CDD" id="cd01948">
    <property type="entry name" value="EAL"/>
    <property type="match status" value="1"/>
</dbReference>
<feature type="domain" description="PAC" evidence="1">
    <location>
        <begin position="344"/>
        <end position="395"/>
    </location>
</feature>
<dbReference type="NCBIfam" id="TIGR00254">
    <property type="entry name" value="GGDEF"/>
    <property type="match status" value="1"/>
</dbReference>
<dbReference type="RefSeq" id="WP_223904271.1">
    <property type="nucleotide sequence ID" value="NZ_AP024238.1"/>
</dbReference>
<dbReference type="SUPFAM" id="SSF141868">
    <property type="entry name" value="EAL domain-like"/>
    <property type="match status" value="1"/>
</dbReference>
<evidence type="ECO:0000259" key="2">
    <source>
        <dbReference type="PROSITE" id="PS50883"/>
    </source>
</evidence>
<reference evidence="4 5" key="1">
    <citation type="journal article" date="2021" name="Microbiol. Spectr.">
        <title>A Single Bacterium Capable of Oxidation and Reduction of Iron at Circumneutral pH.</title>
        <authorList>
            <person name="Kato S."/>
            <person name="Ohkuma M."/>
        </authorList>
    </citation>
    <scope>NUCLEOTIDE SEQUENCE [LARGE SCALE GENOMIC DNA]</scope>
    <source>
        <strain evidence="4 5">MIZ03</strain>
    </source>
</reference>
<dbReference type="InterPro" id="IPR052155">
    <property type="entry name" value="Biofilm_reg_signaling"/>
</dbReference>
<dbReference type="SMART" id="SM00052">
    <property type="entry name" value="EAL"/>
    <property type="match status" value="1"/>
</dbReference>
<evidence type="ECO:0008006" key="6">
    <source>
        <dbReference type="Google" id="ProtNLM"/>
    </source>
</evidence>
<dbReference type="SUPFAM" id="SSF55073">
    <property type="entry name" value="Nucleotide cyclase"/>
    <property type="match status" value="1"/>
</dbReference>
<dbReference type="InterPro" id="IPR029787">
    <property type="entry name" value="Nucleotide_cyclase"/>
</dbReference>
<dbReference type="EMBL" id="AP024238">
    <property type="protein sequence ID" value="BCO28302.1"/>
    <property type="molecule type" value="Genomic_DNA"/>
</dbReference>
<protein>
    <recommendedName>
        <fullName evidence="6">Diguanylate cyclase/phosphodiesterase with PAS/PAC sensor(S)</fullName>
    </recommendedName>
</protein>
<dbReference type="Gene3D" id="3.20.20.450">
    <property type="entry name" value="EAL domain"/>
    <property type="match status" value="1"/>
</dbReference>
<dbReference type="InterPro" id="IPR035965">
    <property type="entry name" value="PAS-like_dom_sf"/>
</dbReference>
<dbReference type="NCBIfam" id="TIGR00229">
    <property type="entry name" value="sensory_box"/>
    <property type="match status" value="2"/>
</dbReference>
<evidence type="ECO:0000313" key="4">
    <source>
        <dbReference type="EMBL" id="BCO28302.1"/>
    </source>
</evidence>
<sequence length="830" mass="93152">MFDSPDRHLFFDHIPVAASLSRESDGVYVAVNAEWSRMTGLSQREVVGLSSVDIGLWPSHTRRLQALAVLHETGELRGLPLSLVRPDQTQIRFELSMSRFEWNDESYLLSYLKDVTGERTAQIALLASEQLLKATNERLNQQLRLFEAMESLASVGYWTSGPEPDHLVLSKGLYQLTGLEPGSVQPSSDGRSWILSEDKPAFLAAREALDGETLYYRWQRPDGRVLTLRGRMQRLSDNAPSEIHFGVVQDISRERETELALQDRLSFIEKITSRLPGVVFQIRRNADGVLEFLFISEPASQIYPGFTAQAILQDAYCTLNLHHPDDVQAFKLSVRQALQSLQPWQHEYRLLLPNGQVRWLLGQGVPEQEAEGAVVMSGFVTDITERKLAEEKIEQLAFYDALTGLPNRRLLLDRLQLALLSAARSESISAVLFIDLDNFKDLNDTLGHDVGDMLLRQVAQRLQGSVREADTVARLGGDEFVVVLEELGTDVQLVTALAEKVGHKILLNLNHAYELNKQELLSTPSIGVALLSKQVKSVDELLKQADLAMYESKSAGRNTMRFFDPTMQALVAQRTAIDRELRLALKRSELVLFYQPVVDEQAQMVGVEALVRWQHPRRGLLSPMEFIDQAEQSGLILPLGQWVLRKACEQLVQWAAQPATAQLTMAVNVSARQFRHPEFVEQVLEVMRATGVAAHLLKLEITESLLVTDMLEVIEKMQALRTMQVTFSLDDFGTGYSSLSYLKRLPLDQLKIDQSFVRDVLTDSHDAAIAQTVITLGQSLNLSVVAEGVETHGQWQFLAQRGCKLFQGYLFGKPVPVAQLPLSCLSWPLV</sequence>
<dbReference type="Gene3D" id="3.30.70.270">
    <property type="match status" value="1"/>
</dbReference>
<evidence type="ECO:0000313" key="5">
    <source>
        <dbReference type="Proteomes" id="UP000824366"/>
    </source>
</evidence>
<dbReference type="SMART" id="SM00267">
    <property type="entry name" value="GGDEF"/>
    <property type="match status" value="1"/>
</dbReference>
<dbReference type="PROSITE" id="PS50883">
    <property type="entry name" value="EAL"/>
    <property type="match status" value="1"/>
</dbReference>
<dbReference type="InterPro" id="IPR035919">
    <property type="entry name" value="EAL_sf"/>
</dbReference>
<organism evidence="4 5">
    <name type="scientific">Rhodoferax lithotrophicus</name>
    <dbReference type="NCBI Taxonomy" id="2798804"/>
    <lineage>
        <taxon>Bacteria</taxon>
        <taxon>Pseudomonadati</taxon>
        <taxon>Pseudomonadota</taxon>
        <taxon>Betaproteobacteria</taxon>
        <taxon>Burkholderiales</taxon>
        <taxon>Comamonadaceae</taxon>
        <taxon>Rhodoferax</taxon>
    </lineage>
</organism>
<evidence type="ECO:0000259" key="1">
    <source>
        <dbReference type="PROSITE" id="PS50113"/>
    </source>
</evidence>